<keyword evidence="3" id="KW-0677">Repeat</keyword>
<evidence type="ECO:0000256" key="2">
    <source>
        <dbReference type="ARBA" id="ARBA00022723"/>
    </source>
</evidence>
<accession>A0ABN9LGR1</accession>
<evidence type="ECO:0000256" key="6">
    <source>
        <dbReference type="ARBA" id="ARBA00023242"/>
    </source>
</evidence>
<evidence type="ECO:0000313" key="10">
    <source>
        <dbReference type="EMBL" id="CAJ0939661.1"/>
    </source>
</evidence>
<proteinExistence type="predicted"/>
<protein>
    <recommendedName>
        <fullName evidence="9">C2H2-type domain-containing protein</fullName>
    </recommendedName>
</protein>
<organism evidence="10 11">
    <name type="scientific">Ranitomeya imitator</name>
    <name type="common">mimic poison frog</name>
    <dbReference type="NCBI Taxonomy" id="111125"/>
    <lineage>
        <taxon>Eukaryota</taxon>
        <taxon>Metazoa</taxon>
        <taxon>Chordata</taxon>
        <taxon>Craniata</taxon>
        <taxon>Vertebrata</taxon>
        <taxon>Euteleostomi</taxon>
        <taxon>Amphibia</taxon>
        <taxon>Batrachia</taxon>
        <taxon>Anura</taxon>
        <taxon>Neobatrachia</taxon>
        <taxon>Hyloidea</taxon>
        <taxon>Dendrobatidae</taxon>
        <taxon>Dendrobatinae</taxon>
        <taxon>Ranitomeya</taxon>
    </lineage>
</organism>
<keyword evidence="5" id="KW-0862">Zinc</keyword>
<sequence>MLRDALLATLSFSSPHRFSIGFRKVPPKYDVSSTMLHGWYSVLEVVLILPRNAVDLTEENIPFSLNIPKNFICEHCYGAFRSSYHLKRHLYIHTGERPHECDMCDMKFIQKYHLDRHKRVHSGEKPYQCERCLQADVGSDVSSVGFLRYRYTKRFTNDHDQRYDLAVIVGNEWRKEETLKEEVQQAATNQTLDTVDVTYLRTLAPDISSAQAPDISSGQSHGSWHKLQKLQK</sequence>
<evidence type="ECO:0000256" key="8">
    <source>
        <dbReference type="SAM" id="MobiDB-lite"/>
    </source>
</evidence>
<evidence type="ECO:0000259" key="9">
    <source>
        <dbReference type="PROSITE" id="PS50157"/>
    </source>
</evidence>
<dbReference type="PROSITE" id="PS00028">
    <property type="entry name" value="ZINC_FINGER_C2H2_1"/>
    <property type="match status" value="2"/>
</dbReference>
<comment type="caution">
    <text evidence="10">The sequence shown here is derived from an EMBL/GenBank/DDBJ whole genome shotgun (WGS) entry which is preliminary data.</text>
</comment>
<feature type="domain" description="C2H2-type" evidence="9">
    <location>
        <begin position="71"/>
        <end position="98"/>
    </location>
</feature>
<dbReference type="PANTHER" id="PTHR24394:SF57">
    <property type="entry name" value="ZINC FINGER PROTEIN 740"/>
    <property type="match status" value="1"/>
</dbReference>
<evidence type="ECO:0000313" key="11">
    <source>
        <dbReference type="Proteomes" id="UP001176940"/>
    </source>
</evidence>
<feature type="region of interest" description="Disordered" evidence="8">
    <location>
        <begin position="210"/>
        <end position="232"/>
    </location>
</feature>
<dbReference type="SUPFAM" id="SSF57667">
    <property type="entry name" value="beta-beta-alpha zinc fingers"/>
    <property type="match status" value="1"/>
</dbReference>
<evidence type="ECO:0000256" key="5">
    <source>
        <dbReference type="ARBA" id="ARBA00022833"/>
    </source>
</evidence>
<dbReference type="EMBL" id="CAUEEQ010015784">
    <property type="protein sequence ID" value="CAJ0939661.1"/>
    <property type="molecule type" value="Genomic_DNA"/>
</dbReference>
<feature type="compositionally biased region" description="Polar residues" evidence="8">
    <location>
        <begin position="210"/>
        <end position="222"/>
    </location>
</feature>
<keyword evidence="4 7" id="KW-0863">Zinc-finger</keyword>
<reference evidence="10" key="1">
    <citation type="submission" date="2023-07" db="EMBL/GenBank/DDBJ databases">
        <authorList>
            <person name="Stuckert A."/>
        </authorList>
    </citation>
    <scope>NUCLEOTIDE SEQUENCE</scope>
</reference>
<dbReference type="SMART" id="SM00355">
    <property type="entry name" value="ZnF_C2H2"/>
    <property type="match status" value="2"/>
</dbReference>
<feature type="compositionally biased region" description="Basic residues" evidence="8">
    <location>
        <begin position="223"/>
        <end position="232"/>
    </location>
</feature>
<dbReference type="Gene3D" id="3.30.160.60">
    <property type="entry name" value="Classic Zinc Finger"/>
    <property type="match status" value="3"/>
</dbReference>
<dbReference type="InterPro" id="IPR036236">
    <property type="entry name" value="Znf_C2H2_sf"/>
</dbReference>
<evidence type="ECO:0000256" key="3">
    <source>
        <dbReference type="ARBA" id="ARBA00022737"/>
    </source>
</evidence>
<dbReference type="PANTHER" id="PTHR24394">
    <property type="entry name" value="ZINC FINGER PROTEIN"/>
    <property type="match status" value="1"/>
</dbReference>
<gene>
    <name evidence="10" type="ORF">RIMI_LOCUS8091143</name>
</gene>
<keyword evidence="11" id="KW-1185">Reference proteome</keyword>
<keyword evidence="6" id="KW-0539">Nucleus</keyword>
<evidence type="ECO:0000256" key="7">
    <source>
        <dbReference type="PROSITE-ProRule" id="PRU00042"/>
    </source>
</evidence>
<keyword evidence="2" id="KW-0479">Metal-binding</keyword>
<dbReference type="Proteomes" id="UP001176940">
    <property type="component" value="Unassembled WGS sequence"/>
</dbReference>
<name>A0ABN9LGR1_9NEOB</name>
<feature type="domain" description="C2H2-type" evidence="9">
    <location>
        <begin position="99"/>
        <end position="126"/>
    </location>
</feature>
<dbReference type="PROSITE" id="PS50157">
    <property type="entry name" value="ZINC_FINGER_C2H2_2"/>
    <property type="match status" value="2"/>
</dbReference>
<comment type="subcellular location">
    <subcellularLocation>
        <location evidence="1">Nucleus</location>
    </subcellularLocation>
</comment>
<evidence type="ECO:0000256" key="1">
    <source>
        <dbReference type="ARBA" id="ARBA00004123"/>
    </source>
</evidence>
<evidence type="ECO:0000256" key="4">
    <source>
        <dbReference type="ARBA" id="ARBA00022771"/>
    </source>
</evidence>
<dbReference type="InterPro" id="IPR013087">
    <property type="entry name" value="Znf_C2H2_type"/>
</dbReference>